<feature type="binding site" evidence="14">
    <location>
        <position position="208"/>
    </location>
    <ligand>
        <name>Ca(2+)</name>
        <dbReference type="ChEBI" id="CHEBI:29108"/>
    </ligand>
</feature>
<sequence>MAPSPSPIATFVPVAPDSHFSIHNLPYGVFSSRSDATPRPGVAIGEQVLDLRAIAAAGLFTGPLLRDSDCFHQTSLNRFMAMGRAAWKETRGTVQKLLSADEPALRDNTDLRKKAFFPLNEVKMELPAVIGDYTDFFSSKHHALNCGKIFRGVDALQDNWLHVPIAYHGRSSSIVTSGHPITRPCGQVAPAAGSSSPAFKPSSLLDFELEMAMFVGPGNELGTQIPVESAYDHIFGLVLMNDWSARDIQRWEAIPLGPFLGKSFATTISPWIVTLEALEPFICNPPAQDPPPLPYLKEPQGKSYDIALEVTIKPDGDPKGSTICRSNFKHLYWTLGQQLAHHTVNGCNLRPGDLLASGTISGPEQGSLGCLLEQSWGGREQVALENGGSRKFLEDGDEVVISGHCKGDGYLVGFGTCSGKLEPPRCSC</sequence>
<evidence type="ECO:0000313" key="18">
    <source>
        <dbReference type="EMBL" id="EFJ26962.1"/>
    </source>
</evidence>
<evidence type="ECO:0000256" key="3">
    <source>
        <dbReference type="ARBA" id="ARBA00010211"/>
    </source>
</evidence>
<dbReference type="Proteomes" id="UP000001514">
    <property type="component" value="Unassembled WGS sequence"/>
</dbReference>
<feature type="binding site" evidence="14">
    <location>
        <position position="210"/>
    </location>
    <ligand>
        <name>Ca(2+)</name>
        <dbReference type="ChEBI" id="CHEBI:29108"/>
    </ligand>
</feature>
<dbReference type="KEGG" id="smo:SELMODRAFT_96969"/>
<evidence type="ECO:0000256" key="10">
    <source>
        <dbReference type="ARBA" id="ARBA00022878"/>
    </source>
</evidence>
<feature type="binding site" evidence="13">
    <location>
        <position position="359"/>
    </location>
    <ligand>
        <name>substrate</name>
    </ligand>
</feature>
<evidence type="ECO:0000256" key="9">
    <source>
        <dbReference type="ARBA" id="ARBA00022842"/>
    </source>
</evidence>
<keyword evidence="9 14" id="KW-0460">Magnesium</keyword>
<dbReference type="GO" id="GO:0004334">
    <property type="term" value="F:fumarylacetoacetase activity"/>
    <property type="evidence" value="ECO:0000318"/>
    <property type="project" value="GO_Central"/>
</dbReference>
<gene>
    <name evidence="18" type="ORF">SELMODRAFT_96969</name>
</gene>
<dbReference type="Gramene" id="EFJ26962">
    <property type="protein sequence ID" value="EFJ26962"/>
    <property type="gene ID" value="SELMODRAFT_96969"/>
</dbReference>
<evidence type="ECO:0000256" key="15">
    <source>
        <dbReference type="RuleBase" id="RU366008"/>
    </source>
</evidence>
<keyword evidence="8 14" id="KW-0106">Calcium</keyword>
<dbReference type="FunCoup" id="D8RLQ1">
    <property type="interactions" value="3087"/>
</dbReference>
<dbReference type="FunFam" id="2.30.30.230:FF:000001">
    <property type="entry name" value="Fumarylacetoacetase"/>
    <property type="match status" value="1"/>
</dbReference>
<dbReference type="Gene3D" id="2.30.30.230">
    <property type="entry name" value="Fumarylacetoacetase, N-terminal domain"/>
    <property type="match status" value="1"/>
</dbReference>
<evidence type="ECO:0000313" key="19">
    <source>
        <dbReference type="Proteomes" id="UP000001514"/>
    </source>
</evidence>
<keyword evidence="7 15" id="KW-0378">Hydrolase</keyword>
<dbReference type="GO" id="GO:1902000">
    <property type="term" value="P:homogentisate catabolic process"/>
    <property type="evidence" value="ECO:0000318"/>
    <property type="project" value="GO_Central"/>
</dbReference>
<comment type="catalytic activity">
    <reaction evidence="1 15">
        <text>4-fumarylacetoacetate + H2O = acetoacetate + fumarate + H(+)</text>
        <dbReference type="Rhea" id="RHEA:10244"/>
        <dbReference type="ChEBI" id="CHEBI:13705"/>
        <dbReference type="ChEBI" id="CHEBI:15377"/>
        <dbReference type="ChEBI" id="CHEBI:15378"/>
        <dbReference type="ChEBI" id="CHEBI:18034"/>
        <dbReference type="ChEBI" id="CHEBI:29806"/>
        <dbReference type="EC" id="3.7.1.2"/>
    </reaction>
</comment>
<evidence type="ECO:0000259" key="17">
    <source>
        <dbReference type="Pfam" id="PF09298"/>
    </source>
</evidence>
<evidence type="ECO:0000256" key="13">
    <source>
        <dbReference type="PIRSR" id="PIRSR605959-2"/>
    </source>
</evidence>
<dbReference type="GO" id="GO:0046872">
    <property type="term" value="F:metal ion binding"/>
    <property type="evidence" value="ECO:0007669"/>
    <property type="project" value="UniProtKB-UniRule"/>
</dbReference>
<dbReference type="PANTHER" id="PTHR43069:SF2">
    <property type="entry name" value="FUMARYLACETOACETASE"/>
    <property type="match status" value="1"/>
</dbReference>
<dbReference type="AlphaFoldDB" id="D8RLQ1"/>
<feature type="domain" description="Fumarylacetoacetase-like C-terminal" evidence="16">
    <location>
        <begin position="136"/>
        <end position="412"/>
    </location>
</feature>
<evidence type="ECO:0000256" key="11">
    <source>
        <dbReference type="ARBA" id="ARBA00023232"/>
    </source>
</evidence>
<keyword evidence="11 15" id="KW-0585">Phenylalanine catabolism</keyword>
<organism evidence="19">
    <name type="scientific">Selaginella moellendorffii</name>
    <name type="common">Spikemoss</name>
    <dbReference type="NCBI Taxonomy" id="88036"/>
    <lineage>
        <taxon>Eukaryota</taxon>
        <taxon>Viridiplantae</taxon>
        <taxon>Streptophyta</taxon>
        <taxon>Embryophyta</taxon>
        <taxon>Tracheophyta</taxon>
        <taxon>Lycopodiopsida</taxon>
        <taxon>Selaginellales</taxon>
        <taxon>Selaginellaceae</taxon>
        <taxon>Selaginella</taxon>
    </lineage>
</organism>
<feature type="binding site" evidence="14">
    <location>
        <position position="135"/>
    </location>
    <ligand>
        <name>Ca(2+)</name>
        <dbReference type="ChEBI" id="CHEBI:29108"/>
    </ligand>
</feature>
<feature type="binding site" evidence="14">
    <location>
        <position position="266"/>
    </location>
    <ligand>
        <name>Mg(2+)</name>
        <dbReference type="ChEBI" id="CHEBI:18420"/>
    </ligand>
</feature>
<dbReference type="Pfam" id="PF09298">
    <property type="entry name" value="FAA_hydrolase_N"/>
    <property type="match status" value="1"/>
</dbReference>
<dbReference type="PANTHER" id="PTHR43069">
    <property type="entry name" value="FUMARYLACETOACETASE"/>
    <property type="match status" value="1"/>
</dbReference>
<reference evidence="18 19" key="1">
    <citation type="journal article" date="2011" name="Science">
        <title>The Selaginella genome identifies genetic changes associated with the evolution of vascular plants.</title>
        <authorList>
            <person name="Banks J.A."/>
            <person name="Nishiyama T."/>
            <person name="Hasebe M."/>
            <person name="Bowman J.L."/>
            <person name="Gribskov M."/>
            <person name="dePamphilis C."/>
            <person name="Albert V.A."/>
            <person name="Aono N."/>
            <person name="Aoyama T."/>
            <person name="Ambrose B.A."/>
            <person name="Ashton N.W."/>
            <person name="Axtell M.J."/>
            <person name="Barker E."/>
            <person name="Barker M.S."/>
            <person name="Bennetzen J.L."/>
            <person name="Bonawitz N.D."/>
            <person name="Chapple C."/>
            <person name="Cheng C."/>
            <person name="Correa L.G."/>
            <person name="Dacre M."/>
            <person name="DeBarry J."/>
            <person name="Dreyer I."/>
            <person name="Elias M."/>
            <person name="Engstrom E.M."/>
            <person name="Estelle M."/>
            <person name="Feng L."/>
            <person name="Finet C."/>
            <person name="Floyd S.K."/>
            <person name="Frommer W.B."/>
            <person name="Fujita T."/>
            <person name="Gramzow L."/>
            <person name="Gutensohn M."/>
            <person name="Harholt J."/>
            <person name="Hattori M."/>
            <person name="Heyl A."/>
            <person name="Hirai T."/>
            <person name="Hiwatashi Y."/>
            <person name="Ishikawa M."/>
            <person name="Iwata M."/>
            <person name="Karol K.G."/>
            <person name="Koehler B."/>
            <person name="Kolukisaoglu U."/>
            <person name="Kubo M."/>
            <person name="Kurata T."/>
            <person name="Lalonde S."/>
            <person name="Li K."/>
            <person name="Li Y."/>
            <person name="Litt A."/>
            <person name="Lyons E."/>
            <person name="Manning G."/>
            <person name="Maruyama T."/>
            <person name="Michael T.P."/>
            <person name="Mikami K."/>
            <person name="Miyazaki S."/>
            <person name="Morinaga S."/>
            <person name="Murata T."/>
            <person name="Mueller-Roeber B."/>
            <person name="Nelson D.R."/>
            <person name="Obara M."/>
            <person name="Oguri Y."/>
            <person name="Olmstead R.G."/>
            <person name="Onodera N."/>
            <person name="Petersen B.L."/>
            <person name="Pils B."/>
            <person name="Prigge M."/>
            <person name="Rensing S.A."/>
            <person name="Riano-Pachon D.M."/>
            <person name="Roberts A.W."/>
            <person name="Sato Y."/>
            <person name="Scheller H.V."/>
            <person name="Schulz B."/>
            <person name="Schulz C."/>
            <person name="Shakirov E.V."/>
            <person name="Shibagaki N."/>
            <person name="Shinohara N."/>
            <person name="Shippen D.E."/>
            <person name="Soerensen I."/>
            <person name="Sotooka R."/>
            <person name="Sugimoto N."/>
            <person name="Sugita M."/>
            <person name="Sumikawa N."/>
            <person name="Tanurdzic M."/>
            <person name="Theissen G."/>
            <person name="Ulvskov P."/>
            <person name="Wakazuki S."/>
            <person name="Weng J.K."/>
            <person name="Willats W.W."/>
            <person name="Wipf D."/>
            <person name="Wolf P.G."/>
            <person name="Yang L."/>
            <person name="Zimmer A.D."/>
            <person name="Zhu Q."/>
            <person name="Mitros T."/>
            <person name="Hellsten U."/>
            <person name="Loque D."/>
            <person name="Otillar R."/>
            <person name="Salamov A."/>
            <person name="Schmutz J."/>
            <person name="Shapiro H."/>
            <person name="Lindquist E."/>
            <person name="Lucas S."/>
            <person name="Rokhsar D."/>
            <person name="Grigoriev I.V."/>
        </authorList>
    </citation>
    <scope>NUCLEOTIDE SEQUENCE [LARGE SCALE GENOMIC DNA]</scope>
</reference>
<evidence type="ECO:0000256" key="6">
    <source>
        <dbReference type="ARBA" id="ARBA00022723"/>
    </source>
</evidence>
<dbReference type="InterPro" id="IPR005959">
    <property type="entry name" value="Fumarylacetoacetase"/>
</dbReference>
<dbReference type="Gene3D" id="3.90.850.10">
    <property type="entry name" value="Fumarylacetoacetase-like, C-terminal domain"/>
    <property type="match status" value="1"/>
</dbReference>
<evidence type="ECO:0000259" key="16">
    <source>
        <dbReference type="Pfam" id="PF01557"/>
    </source>
</evidence>
<evidence type="ECO:0000256" key="1">
    <source>
        <dbReference type="ARBA" id="ARBA00000353"/>
    </source>
</evidence>
<keyword evidence="10 15" id="KW-0828">Tyrosine catabolism</keyword>
<dbReference type="InterPro" id="IPR036462">
    <property type="entry name" value="Fumarylacetoacetase_N_sf"/>
</dbReference>
<feature type="binding site" evidence="14">
    <location>
        <position position="262"/>
    </location>
    <ligand>
        <name>Mg(2+)</name>
        <dbReference type="ChEBI" id="CHEBI:18420"/>
    </ligand>
</feature>
<dbReference type="OMA" id="FIELTWG"/>
<feature type="binding site" evidence="14">
    <location>
        <position position="242"/>
    </location>
    <ligand>
        <name>Ca(2+)</name>
        <dbReference type="ChEBI" id="CHEBI:29108"/>
    </ligand>
</feature>
<dbReference type="InParanoid" id="D8RLQ1"/>
<feature type="binding site" evidence="14">
    <location>
        <position position="242"/>
    </location>
    <ligand>
        <name>Mg(2+)</name>
        <dbReference type="ChEBI" id="CHEBI:18420"/>
    </ligand>
</feature>
<feature type="active site" description="Proton acceptor" evidence="12">
    <location>
        <position position="142"/>
    </location>
</feature>
<dbReference type="SUPFAM" id="SSF63433">
    <property type="entry name" value="Fumarylacetoacetate hydrolase, FAH, N-terminal domain"/>
    <property type="match status" value="1"/>
</dbReference>
<dbReference type="GO" id="GO:0006572">
    <property type="term" value="P:L-tyrosine catabolic process"/>
    <property type="evidence" value="ECO:0000318"/>
    <property type="project" value="GO_Central"/>
</dbReference>
<feature type="binding site" evidence="13">
    <location>
        <position position="249"/>
    </location>
    <ligand>
        <name>substrate</name>
    </ligand>
</feature>
<evidence type="ECO:0000256" key="2">
    <source>
        <dbReference type="ARBA" id="ARBA00004782"/>
    </source>
</evidence>
<comment type="similarity">
    <text evidence="3 15">Belongs to the FAH family.</text>
</comment>
<name>D8RLQ1_SELML</name>
<feature type="binding site" evidence="13">
    <location>
        <position position="151"/>
    </location>
    <ligand>
        <name>substrate</name>
    </ligand>
</feature>
<dbReference type="FunFam" id="3.90.850.10:FF:000004">
    <property type="entry name" value="Fumarylacetoacetase"/>
    <property type="match status" value="1"/>
</dbReference>
<dbReference type="SUPFAM" id="SSF56529">
    <property type="entry name" value="FAH"/>
    <property type="match status" value="1"/>
</dbReference>
<comment type="cofactor">
    <cofactor evidence="15">
        <name>Mg(2+)</name>
        <dbReference type="ChEBI" id="CHEBI:18420"/>
    </cofactor>
    <cofactor evidence="15">
        <name>Ca(2+)</name>
        <dbReference type="ChEBI" id="CHEBI:29108"/>
    </cofactor>
</comment>
<protein>
    <recommendedName>
        <fullName evidence="5 15">Fumarylacetoacetase</fullName>
        <ecNumber evidence="4 15">3.7.1.2</ecNumber>
    </recommendedName>
    <alternativeName>
        <fullName evidence="15">Fumarylacetoacetate hydrolase</fullName>
    </alternativeName>
</protein>
<dbReference type="GO" id="GO:0006559">
    <property type="term" value="P:L-phenylalanine catabolic process"/>
    <property type="evidence" value="ECO:0000318"/>
    <property type="project" value="GO_Central"/>
</dbReference>
<dbReference type="HOGENOM" id="CLU_026207_2_0_1"/>
<evidence type="ECO:0000256" key="4">
    <source>
        <dbReference type="ARBA" id="ARBA00012094"/>
    </source>
</evidence>
<evidence type="ECO:0000256" key="14">
    <source>
        <dbReference type="PIRSR" id="PIRSR605959-3"/>
    </source>
</evidence>
<dbReference type="Pfam" id="PF01557">
    <property type="entry name" value="FAA_hydrolase"/>
    <property type="match status" value="1"/>
</dbReference>
<dbReference type="EC" id="3.7.1.2" evidence="4 15"/>
<feature type="domain" description="Fumarylacetoacetase N-terminal" evidence="17">
    <location>
        <begin position="23"/>
        <end position="127"/>
    </location>
</feature>
<dbReference type="UniPathway" id="UPA00139">
    <property type="reaction ID" value="UER00341"/>
</dbReference>
<dbReference type="EMBL" id="GL377583">
    <property type="protein sequence ID" value="EFJ26962.1"/>
    <property type="molecule type" value="Genomic_DNA"/>
</dbReference>
<dbReference type="NCBIfam" id="TIGR01266">
    <property type="entry name" value="fum_ac_acetase"/>
    <property type="match status" value="1"/>
</dbReference>
<feature type="binding site" evidence="13">
    <location>
        <position position="137"/>
    </location>
    <ligand>
        <name>substrate</name>
    </ligand>
</feature>
<evidence type="ECO:0000256" key="5">
    <source>
        <dbReference type="ARBA" id="ARBA00014741"/>
    </source>
</evidence>
<accession>D8RLQ1</accession>
<dbReference type="eggNOG" id="KOG2843">
    <property type="taxonomic scope" value="Eukaryota"/>
</dbReference>
<evidence type="ECO:0000256" key="8">
    <source>
        <dbReference type="ARBA" id="ARBA00022837"/>
    </source>
</evidence>
<dbReference type="OrthoDB" id="9971669at2759"/>
<keyword evidence="6 14" id="KW-0479">Metal-binding</keyword>
<evidence type="ECO:0000256" key="12">
    <source>
        <dbReference type="PIRSR" id="PIRSR605959-1"/>
    </source>
</evidence>
<evidence type="ECO:0000256" key="7">
    <source>
        <dbReference type="ARBA" id="ARBA00022801"/>
    </source>
</evidence>
<dbReference type="InterPro" id="IPR036663">
    <property type="entry name" value="Fumarylacetoacetase_C_sf"/>
</dbReference>
<comment type="pathway">
    <text evidence="2 15">Amino-acid degradation; L-phenylalanine degradation; acetoacetate and fumarate from L-phenylalanine: step 6/6.</text>
</comment>
<proteinExistence type="inferred from homology"/>
<dbReference type="InterPro" id="IPR015377">
    <property type="entry name" value="Fumarylacetoacetase_N"/>
</dbReference>
<dbReference type="STRING" id="88036.D8RLQ1"/>
<keyword evidence="19" id="KW-1185">Reference proteome</keyword>
<dbReference type="InterPro" id="IPR011234">
    <property type="entry name" value="Fumarylacetoacetase-like_C"/>
</dbReference>